<feature type="signal peptide" evidence="1">
    <location>
        <begin position="1"/>
        <end position="26"/>
    </location>
</feature>
<dbReference type="Proteomes" id="UP000276133">
    <property type="component" value="Unassembled WGS sequence"/>
</dbReference>
<sequence length="91" mass="10379">MMRIFLASPCWLSLIWLLPSSGPLSSTPIEECHHHQFLRLFCPDSTDLKRIKKINVYICLFWVLAKASFCMATSDDCEALVIGCWITPGFN</sequence>
<gene>
    <name evidence="2" type="ORF">BpHYR1_051907</name>
</gene>
<evidence type="ECO:0000313" key="3">
    <source>
        <dbReference type="Proteomes" id="UP000276133"/>
    </source>
</evidence>
<proteinExistence type="predicted"/>
<protein>
    <recommendedName>
        <fullName evidence="4">Secreted protein</fullName>
    </recommendedName>
</protein>
<accession>A0A3M7RLS6</accession>
<reference evidence="2 3" key="1">
    <citation type="journal article" date="2018" name="Sci. Rep.">
        <title>Genomic signatures of local adaptation to the degree of environmental predictability in rotifers.</title>
        <authorList>
            <person name="Franch-Gras L."/>
            <person name="Hahn C."/>
            <person name="Garcia-Roger E.M."/>
            <person name="Carmona M.J."/>
            <person name="Serra M."/>
            <person name="Gomez A."/>
        </authorList>
    </citation>
    <scope>NUCLEOTIDE SEQUENCE [LARGE SCALE GENOMIC DNA]</scope>
    <source>
        <strain evidence="2">HYR1</strain>
    </source>
</reference>
<comment type="caution">
    <text evidence="2">The sequence shown here is derived from an EMBL/GenBank/DDBJ whole genome shotgun (WGS) entry which is preliminary data.</text>
</comment>
<keyword evidence="3" id="KW-1185">Reference proteome</keyword>
<evidence type="ECO:0000313" key="2">
    <source>
        <dbReference type="EMBL" id="RNA24481.1"/>
    </source>
</evidence>
<organism evidence="2 3">
    <name type="scientific">Brachionus plicatilis</name>
    <name type="common">Marine rotifer</name>
    <name type="synonym">Brachionus muelleri</name>
    <dbReference type="NCBI Taxonomy" id="10195"/>
    <lineage>
        <taxon>Eukaryota</taxon>
        <taxon>Metazoa</taxon>
        <taxon>Spiralia</taxon>
        <taxon>Gnathifera</taxon>
        <taxon>Rotifera</taxon>
        <taxon>Eurotatoria</taxon>
        <taxon>Monogononta</taxon>
        <taxon>Pseudotrocha</taxon>
        <taxon>Ploima</taxon>
        <taxon>Brachionidae</taxon>
        <taxon>Brachionus</taxon>
    </lineage>
</organism>
<evidence type="ECO:0000256" key="1">
    <source>
        <dbReference type="SAM" id="SignalP"/>
    </source>
</evidence>
<feature type="chain" id="PRO_5018065934" description="Secreted protein" evidence="1">
    <location>
        <begin position="27"/>
        <end position="91"/>
    </location>
</feature>
<dbReference type="AlphaFoldDB" id="A0A3M7RLS6"/>
<evidence type="ECO:0008006" key="4">
    <source>
        <dbReference type="Google" id="ProtNLM"/>
    </source>
</evidence>
<dbReference type="EMBL" id="REGN01003114">
    <property type="protein sequence ID" value="RNA24481.1"/>
    <property type="molecule type" value="Genomic_DNA"/>
</dbReference>
<keyword evidence="1" id="KW-0732">Signal</keyword>
<name>A0A3M7RLS6_BRAPC</name>